<sequence length="648" mass="74464">MVLPSPPKNHTERQEKTARETMSSHSVGPPANPDEAMNPIVQQSCERLQKEVAKHDEEVGKHWKEDLDTLLVLAGLLSAVVTAFTIESYRWLKEDPSDTTVTLLVQISRQLDTSQNITQISHKPAFEPEVSSIRINCFWFLSLILSLTSALFGLLCKQWLREHYSNTPTRTPEEALALHQLRRDSFERWSVSAFLSALPILLQLALLFFFIGILDLLRTLHPIPFSICFVVVMLGIGLYFVTTILPTIMIPQNLTPFIRNGDGEHLSYQFVCPYKSPQAWTIYRLTILITRPLLNYGLMDRFIRRHARALWDHAKSSTPDWSSLDLHVVRQFDQDAFSGSEAADLKLKLYELRAFEWAVTKFRDSPSMIPHLENILRTISPAVAMSAVLGRWDFTLWNDASQSDVKFELRRSPTSLTLCSPQPVLRTPVLLHHDGLKLMLTHQYWRFVTFDMGLVTLDFSSEDPRRRAVVSDLQQSIGLRFVIPFCIVDWAWKHHDPVVRRRGMQLLEYYEEAWKPFPGYDTERHNEERRSFVKALARHINRADCTMTSELLIDTRGQAFVEMVHRDVVAWGLYRSMWFNRSEWQQAIKRAQEVGGLPSEGFLPIPMRSNDSLVSLELGCDAHRPAEGRGYPYEDRCSESPTISCLGG</sequence>
<dbReference type="Proteomes" id="UP001383192">
    <property type="component" value="Unassembled WGS sequence"/>
</dbReference>
<dbReference type="AlphaFoldDB" id="A0AAW0DHM8"/>
<feature type="compositionally biased region" description="Basic and acidic residues" evidence="1">
    <location>
        <begin position="9"/>
        <end position="19"/>
    </location>
</feature>
<reference evidence="4 5" key="1">
    <citation type="submission" date="2024-01" db="EMBL/GenBank/DDBJ databases">
        <title>A draft genome for a cacao thread blight-causing isolate of Paramarasmius palmivorus.</title>
        <authorList>
            <person name="Baruah I.K."/>
            <person name="Bukari Y."/>
            <person name="Amoako-Attah I."/>
            <person name="Meinhardt L.W."/>
            <person name="Bailey B.A."/>
            <person name="Cohen S.P."/>
        </authorList>
    </citation>
    <scope>NUCLEOTIDE SEQUENCE [LARGE SCALE GENOMIC DNA]</scope>
    <source>
        <strain evidence="4 5">GH-12</strain>
    </source>
</reference>
<keyword evidence="5" id="KW-1185">Reference proteome</keyword>
<keyword evidence="2" id="KW-0812">Transmembrane</keyword>
<feature type="transmembrane region" description="Helical" evidence="2">
    <location>
        <begin position="189"/>
        <end position="211"/>
    </location>
</feature>
<proteinExistence type="predicted"/>
<keyword evidence="2" id="KW-1133">Transmembrane helix</keyword>
<evidence type="ECO:0000256" key="1">
    <source>
        <dbReference type="SAM" id="MobiDB-lite"/>
    </source>
</evidence>
<keyword evidence="2" id="KW-0472">Membrane</keyword>
<evidence type="ECO:0000259" key="3">
    <source>
        <dbReference type="Pfam" id="PF20153"/>
    </source>
</evidence>
<dbReference type="InterPro" id="IPR045338">
    <property type="entry name" value="DUF6535"/>
</dbReference>
<evidence type="ECO:0000256" key="2">
    <source>
        <dbReference type="SAM" id="Phobius"/>
    </source>
</evidence>
<protein>
    <recommendedName>
        <fullName evidence="3">DUF6535 domain-containing protein</fullName>
    </recommendedName>
</protein>
<feature type="region of interest" description="Disordered" evidence="1">
    <location>
        <begin position="1"/>
        <end position="37"/>
    </location>
</feature>
<evidence type="ECO:0000313" key="4">
    <source>
        <dbReference type="EMBL" id="KAK7051403.1"/>
    </source>
</evidence>
<feature type="transmembrane region" description="Helical" evidence="2">
    <location>
        <begin position="138"/>
        <end position="156"/>
    </location>
</feature>
<feature type="transmembrane region" description="Helical" evidence="2">
    <location>
        <begin position="70"/>
        <end position="92"/>
    </location>
</feature>
<organism evidence="4 5">
    <name type="scientific">Paramarasmius palmivorus</name>
    <dbReference type="NCBI Taxonomy" id="297713"/>
    <lineage>
        <taxon>Eukaryota</taxon>
        <taxon>Fungi</taxon>
        <taxon>Dikarya</taxon>
        <taxon>Basidiomycota</taxon>
        <taxon>Agaricomycotina</taxon>
        <taxon>Agaricomycetes</taxon>
        <taxon>Agaricomycetidae</taxon>
        <taxon>Agaricales</taxon>
        <taxon>Marasmiineae</taxon>
        <taxon>Marasmiaceae</taxon>
        <taxon>Paramarasmius</taxon>
    </lineage>
</organism>
<feature type="transmembrane region" description="Helical" evidence="2">
    <location>
        <begin position="223"/>
        <end position="250"/>
    </location>
</feature>
<gene>
    <name evidence="4" type="ORF">VNI00_004903</name>
</gene>
<feature type="domain" description="DUF6535" evidence="3">
    <location>
        <begin position="48"/>
        <end position="218"/>
    </location>
</feature>
<evidence type="ECO:0000313" key="5">
    <source>
        <dbReference type="Proteomes" id="UP001383192"/>
    </source>
</evidence>
<name>A0AAW0DHM8_9AGAR</name>
<comment type="caution">
    <text evidence="4">The sequence shown here is derived from an EMBL/GenBank/DDBJ whole genome shotgun (WGS) entry which is preliminary data.</text>
</comment>
<accession>A0AAW0DHM8</accession>
<dbReference type="Pfam" id="PF20153">
    <property type="entry name" value="DUF6535"/>
    <property type="match status" value="1"/>
</dbReference>
<dbReference type="EMBL" id="JAYKXP010000013">
    <property type="protein sequence ID" value="KAK7051403.1"/>
    <property type="molecule type" value="Genomic_DNA"/>
</dbReference>